<proteinExistence type="predicted"/>
<dbReference type="Proteomes" id="UP000178186">
    <property type="component" value="Unassembled WGS sequence"/>
</dbReference>
<gene>
    <name evidence="1" type="ORF">A3H64_02475</name>
</gene>
<comment type="caution">
    <text evidence="1">The sequence shown here is derived from an EMBL/GenBank/DDBJ whole genome shotgun (WGS) entry which is preliminary data.</text>
</comment>
<name>A0A1G2H300_9BACT</name>
<accession>A0A1G2H300</accession>
<evidence type="ECO:0000313" key="2">
    <source>
        <dbReference type="Proteomes" id="UP000178186"/>
    </source>
</evidence>
<evidence type="ECO:0000313" key="1">
    <source>
        <dbReference type="EMBL" id="OGZ56845.1"/>
    </source>
</evidence>
<protein>
    <submittedName>
        <fullName evidence="1">DUF2283 domain-containing protein</fullName>
    </submittedName>
</protein>
<sequence length="70" mass="8095">MNTIKLYYDSVGNTLNVWFDDPRKEYISEETGEDVILNKDKRGNVIGFEKLNYSLGRQVIKRLPIETAVS</sequence>
<dbReference type="EMBL" id="MHNY01000002">
    <property type="protein sequence ID" value="OGZ56845.1"/>
    <property type="molecule type" value="Genomic_DNA"/>
</dbReference>
<reference evidence="1 2" key="1">
    <citation type="journal article" date="2016" name="Nat. Commun.">
        <title>Thousands of microbial genomes shed light on interconnected biogeochemical processes in an aquifer system.</title>
        <authorList>
            <person name="Anantharaman K."/>
            <person name="Brown C.T."/>
            <person name="Hug L.A."/>
            <person name="Sharon I."/>
            <person name="Castelle C.J."/>
            <person name="Probst A.J."/>
            <person name="Thomas B.C."/>
            <person name="Singh A."/>
            <person name="Wilkins M.J."/>
            <person name="Karaoz U."/>
            <person name="Brodie E.L."/>
            <person name="Williams K.H."/>
            <person name="Hubbard S.S."/>
            <person name="Banfield J.F."/>
        </authorList>
    </citation>
    <scope>NUCLEOTIDE SEQUENCE [LARGE SCALE GENOMIC DNA]</scope>
</reference>
<dbReference type="AlphaFoldDB" id="A0A1G2H300"/>
<dbReference type="InterPro" id="IPR019270">
    <property type="entry name" value="DUF2283"/>
</dbReference>
<organism evidence="1 2">
    <name type="scientific">Candidatus Ryanbacteria bacterium RIFCSPLOWO2_02_FULL_45_11c</name>
    <dbReference type="NCBI Taxonomy" id="1802128"/>
    <lineage>
        <taxon>Bacteria</taxon>
        <taxon>Candidatus Ryaniibacteriota</taxon>
    </lineage>
</organism>
<dbReference type="Pfam" id="PF10049">
    <property type="entry name" value="DUF2283"/>
    <property type="match status" value="1"/>
</dbReference>